<organism evidence="1 2">
    <name type="scientific">Microcystis aeruginosa Ma_QC_B_20070730_S2</name>
    <dbReference type="NCBI Taxonomy" id="2486256"/>
    <lineage>
        <taxon>Bacteria</taxon>
        <taxon>Bacillati</taxon>
        <taxon>Cyanobacteriota</taxon>
        <taxon>Cyanophyceae</taxon>
        <taxon>Oscillatoriophycideae</taxon>
        <taxon>Chroococcales</taxon>
        <taxon>Microcystaceae</taxon>
        <taxon>Microcystis</taxon>
    </lineage>
</organism>
<dbReference type="AlphaFoldDB" id="A0A552E7Q9"/>
<gene>
    <name evidence="1" type="ORF">EWV80_01880</name>
</gene>
<accession>A0A552E7Q9</accession>
<protein>
    <submittedName>
        <fullName evidence="1">Uncharacterized protein</fullName>
    </submittedName>
</protein>
<evidence type="ECO:0000313" key="1">
    <source>
        <dbReference type="EMBL" id="TRU30558.1"/>
    </source>
</evidence>
<evidence type="ECO:0000313" key="2">
    <source>
        <dbReference type="Proteomes" id="UP000320551"/>
    </source>
</evidence>
<proteinExistence type="predicted"/>
<sequence>MSIDKTQQPQGKQLELPLFQNKPCVKETRKTRTPKITVSSDALQTNILPFMDMKKKVRSPKVKEAFEKLECDFRTIQGFAKAEVVQSSEVRSYIKWLGKLLVIE</sequence>
<dbReference type="EMBL" id="SFBK01000027">
    <property type="protein sequence ID" value="TRU30558.1"/>
    <property type="molecule type" value="Genomic_DNA"/>
</dbReference>
<dbReference type="Proteomes" id="UP000320551">
    <property type="component" value="Unassembled WGS sequence"/>
</dbReference>
<reference evidence="1 2" key="1">
    <citation type="submission" date="2019-01" db="EMBL/GenBank/DDBJ databases">
        <title>Coherence of Microcystis species and biogeography revealed through population genomics.</title>
        <authorList>
            <person name="Perez-Carrascal O.M."/>
            <person name="Terrat Y."/>
            <person name="Giani A."/>
            <person name="Fortin N."/>
            <person name="Tromas N."/>
            <person name="Shapiro B.J."/>
        </authorList>
    </citation>
    <scope>NUCLEOTIDE SEQUENCE [LARGE SCALE GENOMIC DNA]</scope>
    <source>
        <strain evidence="1">Ma_QC_B_20070730_S2</strain>
    </source>
</reference>
<comment type="caution">
    <text evidence="1">The sequence shown here is derived from an EMBL/GenBank/DDBJ whole genome shotgun (WGS) entry which is preliminary data.</text>
</comment>
<name>A0A552E7Q9_MICAE</name>